<reference evidence="3" key="1">
    <citation type="submission" date="2014-09" db="EMBL/GenBank/DDBJ databases">
        <title>Genome sequence of the luminous mushroom Mycena chlorophos for searching fungal bioluminescence genes.</title>
        <authorList>
            <person name="Tanaka Y."/>
            <person name="Kasuga D."/>
            <person name="Oba Y."/>
            <person name="Hase S."/>
            <person name="Sato K."/>
            <person name="Oba Y."/>
            <person name="Sakakibara Y."/>
        </authorList>
    </citation>
    <scope>NUCLEOTIDE SEQUENCE</scope>
</reference>
<dbReference type="SUPFAM" id="SSF81606">
    <property type="entry name" value="PP2C-like"/>
    <property type="match status" value="1"/>
</dbReference>
<dbReference type="PROSITE" id="PS51746">
    <property type="entry name" value="PPM_2"/>
    <property type="match status" value="1"/>
</dbReference>
<organism evidence="3 4">
    <name type="scientific">Mycena chlorophos</name>
    <name type="common">Agaric fungus</name>
    <name type="synonym">Agaricus chlorophos</name>
    <dbReference type="NCBI Taxonomy" id="658473"/>
    <lineage>
        <taxon>Eukaryota</taxon>
        <taxon>Fungi</taxon>
        <taxon>Dikarya</taxon>
        <taxon>Basidiomycota</taxon>
        <taxon>Agaricomycotina</taxon>
        <taxon>Agaricomycetes</taxon>
        <taxon>Agaricomycetidae</taxon>
        <taxon>Agaricales</taxon>
        <taxon>Marasmiineae</taxon>
        <taxon>Mycenaceae</taxon>
        <taxon>Mycena</taxon>
    </lineage>
</organism>
<dbReference type="InterPro" id="IPR015655">
    <property type="entry name" value="PP2C"/>
</dbReference>
<name>A0ABQ0LPE8_MYCCL</name>
<dbReference type="InterPro" id="IPR036457">
    <property type="entry name" value="PPM-type-like_dom_sf"/>
</dbReference>
<dbReference type="PANTHER" id="PTHR13832:SF792">
    <property type="entry name" value="GM14286P"/>
    <property type="match status" value="1"/>
</dbReference>
<proteinExistence type="predicted"/>
<dbReference type="PANTHER" id="PTHR13832">
    <property type="entry name" value="PROTEIN PHOSPHATASE 2C"/>
    <property type="match status" value="1"/>
</dbReference>
<feature type="region of interest" description="Disordered" evidence="1">
    <location>
        <begin position="40"/>
        <end position="59"/>
    </location>
</feature>
<gene>
    <name evidence="3" type="ORF">MCHLO_09911</name>
</gene>
<accession>A0ABQ0LPE8</accession>
<dbReference type="CDD" id="cd00143">
    <property type="entry name" value="PP2Cc"/>
    <property type="match status" value="1"/>
</dbReference>
<feature type="compositionally biased region" description="Low complexity" evidence="1">
    <location>
        <begin position="42"/>
        <end position="56"/>
    </location>
</feature>
<dbReference type="SMART" id="SM00332">
    <property type="entry name" value="PP2Cc"/>
    <property type="match status" value="1"/>
</dbReference>
<dbReference type="InterPro" id="IPR001932">
    <property type="entry name" value="PPM-type_phosphatase-like_dom"/>
</dbReference>
<dbReference type="Pfam" id="PF00481">
    <property type="entry name" value="PP2C"/>
    <property type="match status" value="1"/>
</dbReference>
<protein>
    <recommendedName>
        <fullName evidence="2">PPM-type phosphatase domain-containing protein</fullName>
    </recommendedName>
</protein>
<dbReference type="Proteomes" id="UP000815677">
    <property type="component" value="Unassembled WGS sequence"/>
</dbReference>
<evidence type="ECO:0000256" key="1">
    <source>
        <dbReference type="SAM" id="MobiDB-lite"/>
    </source>
</evidence>
<keyword evidence="4" id="KW-1185">Reference proteome</keyword>
<evidence type="ECO:0000259" key="2">
    <source>
        <dbReference type="PROSITE" id="PS51746"/>
    </source>
</evidence>
<feature type="domain" description="PPM-type phosphatase" evidence="2">
    <location>
        <begin position="93"/>
        <end position="491"/>
    </location>
</feature>
<evidence type="ECO:0000313" key="3">
    <source>
        <dbReference type="EMBL" id="GAT52902.1"/>
    </source>
</evidence>
<dbReference type="EMBL" id="DF847996">
    <property type="protein sequence ID" value="GAT52902.1"/>
    <property type="molecule type" value="Genomic_DNA"/>
</dbReference>
<evidence type="ECO:0000313" key="4">
    <source>
        <dbReference type="Proteomes" id="UP000815677"/>
    </source>
</evidence>
<dbReference type="Gene3D" id="3.60.40.10">
    <property type="entry name" value="PPM-type phosphatase domain"/>
    <property type="match status" value="1"/>
</dbReference>
<sequence length="492" mass="54287">MSQFARSVFTRWRALSPASQFLFGASSGLAAYRVWNRRQQHSDSSSHSPNSDSTDPSKQKVVLGSETLLNPHKGVSRVDQAQLIFDGEPEKSKNGIRSLRTKGTPWFALAIFDGSIGREASSFLRNSFLDLMGGALSEILKEDNKSNRTSLIEEAMRGLYVAADGLITHETVEALQKAYSSGTHREKFIFAATEVVAVARAASGALLGVFDADEKKLYVANVGEARAVLGRPRKTARGKTIYDIHVLSVDHTLDNPDEVTRLLAAHPNEPDLLRELFAADPERRTTRAFGDARMKWSRERQKWLHETALSDAPSDECRTPPYITVEPSMTTIDIQSGDVLVMASHGLFECLTNEEVVGLVGVWLEEGHADKPILSNKQPTPAPEQTEQTEPLPIEAVDAPTRMTLPELLLTIKPVERVDLAVTLTENKTHYSKWPAFKKRFVCTTFPNSAVHLIQNALGGAHGELLALNLANGLRGNAQVRDDISMHVVFFE</sequence>